<evidence type="ECO:0000313" key="2">
    <source>
        <dbReference type="Proteomes" id="UP001597362"/>
    </source>
</evidence>
<comment type="caution">
    <text evidence="1">The sequence shown here is derived from an EMBL/GenBank/DDBJ whole genome shotgun (WGS) entry which is preliminary data.</text>
</comment>
<dbReference type="EMBL" id="JBHUHO010000033">
    <property type="protein sequence ID" value="MFD2117080.1"/>
    <property type="molecule type" value="Genomic_DNA"/>
</dbReference>
<proteinExistence type="predicted"/>
<dbReference type="RefSeq" id="WP_377773877.1">
    <property type="nucleotide sequence ID" value="NZ_JBHUHO010000033.1"/>
</dbReference>
<sequence>MNLTGNLQINQRIERITPQDLIVGIDIAKINHLICSKNALLKI</sequence>
<protein>
    <recommendedName>
        <fullName evidence="3">Transposase</fullName>
    </recommendedName>
</protein>
<reference evidence="2" key="1">
    <citation type="journal article" date="2019" name="Int. J. Syst. Evol. Microbiol.">
        <title>The Global Catalogue of Microorganisms (GCM) 10K type strain sequencing project: providing services to taxonomists for standard genome sequencing and annotation.</title>
        <authorList>
            <consortium name="The Broad Institute Genomics Platform"/>
            <consortium name="The Broad Institute Genome Sequencing Center for Infectious Disease"/>
            <person name="Wu L."/>
            <person name="Ma J."/>
        </authorList>
    </citation>
    <scope>NUCLEOTIDE SEQUENCE [LARGE SCALE GENOMIC DNA]</scope>
    <source>
        <strain evidence="2">GH52</strain>
    </source>
</reference>
<evidence type="ECO:0000313" key="1">
    <source>
        <dbReference type="EMBL" id="MFD2117080.1"/>
    </source>
</evidence>
<name>A0ABW4YMX2_9BACL</name>
<accession>A0ABW4YMX2</accession>
<organism evidence="1 2">
    <name type="scientific">Paenibacillus yanchengensis</name>
    <dbReference type="NCBI Taxonomy" id="2035833"/>
    <lineage>
        <taxon>Bacteria</taxon>
        <taxon>Bacillati</taxon>
        <taxon>Bacillota</taxon>
        <taxon>Bacilli</taxon>
        <taxon>Bacillales</taxon>
        <taxon>Paenibacillaceae</taxon>
        <taxon>Paenibacillus</taxon>
    </lineage>
</organism>
<gene>
    <name evidence="1" type="ORF">ACFSJH_15220</name>
</gene>
<keyword evidence="2" id="KW-1185">Reference proteome</keyword>
<evidence type="ECO:0008006" key="3">
    <source>
        <dbReference type="Google" id="ProtNLM"/>
    </source>
</evidence>
<dbReference type="Proteomes" id="UP001597362">
    <property type="component" value="Unassembled WGS sequence"/>
</dbReference>